<name>A0ACB9JD31_9ASTR</name>
<evidence type="ECO:0000313" key="1">
    <source>
        <dbReference type="EMBL" id="KAI3817858.1"/>
    </source>
</evidence>
<proteinExistence type="predicted"/>
<reference evidence="1 2" key="2">
    <citation type="journal article" date="2022" name="Mol. Ecol. Resour.">
        <title>The genomes of chicory, endive, great burdock and yacon provide insights into Asteraceae paleo-polyploidization history and plant inulin production.</title>
        <authorList>
            <person name="Fan W."/>
            <person name="Wang S."/>
            <person name="Wang H."/>
            <person name="Wang A."/>
            <person name="Jiang F."/>
            <person name="Liu H."/>
            <person name="Zhao H."/>
            <person name="Xu D."/>
            <person name="Zhang Y."/>
        </authorList>
    </citation>
    <scope>NUCLEOTIDE SEQUENCE [LARGE SCALE GENOMIC DNA]</scope>
    <source>
        <strain evidence="2">cv. Yunnan</strain>
        <tissue evidence="1">Leaves</tissue>
    </source>
</reference>
<protein>
    <submittedName>
        <fullName evidence="1">Uncharacterized protein</fullName>
    </submittedName>
</protein>
<gene>
    <name evidence="1" type="ORF">L1987_11657</name>
</gene>
<organism evidence="1 2">
    <name type="scientific">Smallanthus sonchifolius</name>
    <dbReference type="NCBI Taxonomy" id="185202"/>
    <lineage>
        <taxon>Eukaryota</taxon>
        <taxon>Viridiplantae</taxon>
        <taxon>Streptophyta</taxon>
        <taxon>Embryophyta</taxon>
        <taxon>Tracheophyta</taxon>
        <taxon>Spermatophyta</taxon>
        <taxon>Magnoliopsida</taxon>
        <taxon>eudicotyledons</taxon>
        <taxon>Gunneridae</taxon>
        <taxon>Pentapetalae</taxon>
        <taxon>asterids</taxon>
        <taxon>campanulids</taxon>
        <taxon>Asterales</taxon>
        <taxon>Asteraceae</taxon>
        <taxon>Asteroideae</taxon>
        <taxon>Heliantheae alliance</taxon>
        <taxon>Millerieae</taxon>
        <taxon>Smallanthus</taxon>
    </lineage>
</organism>
<keyword evidence="2" id="KW-1185">Reference proteome</keyword>
<dbReference type="Proteomes" id="UP001056120">
    <property type="component" value="Linkage Group LG04"/>
</dbReference>
<comment type="caution">
    <text evidence="1">The sequence shown here is derived from an EMBL/GenBank/DDBJ whole genome shotgun (WGS) entry which is preliminary data.</text>
</comment>
<reference evidence="2" key="1">
    <citation type="journal article" date="2022" name="Mol. Ecol. Resour.">
        <title>The genomes of chicory, endive, great burdock and yacon provide insights into Asteraceae palaeo-polyploidization history and plant inulin production.</title>
        <authorList>
            <person name="Fan W."/>
            <person name="Wang S."/>
            <person name="Wang H."/>
            <person name="Wang A."/>
            <person name="Jiang F."/>
            <person name="Liu H."/>
            <person name="Zhao H."/>
            <person name="Xu D."/>
            <person name="Zhang Y."/>
        </authorList>
    </citation>
    <scope>NUCLEOTIDE SEQUENCE [LARGE SCALE GENOMIC DNA]</scope>
    <source>
        <strain evidence="2">cv. Yunnan</strain>
    </source>
</reference>
<evidence type="ECO:0000313" key="2">
    <source>
        <dbReference type="Proteomes" id="UP001056120"/>
    </source>
</evidence>
<sequence length="99" mass="11018">MLEFLLQLDRKPSKCVAFEDDPCGITAAHNCTMMAVALIGAHPAYDLVQADLAVGGFNELSVINLQRLFAHKGSTFMELQKQVVEKTPPRRRLTIDTIF</sequence>
<dbReference type="EMBL" id="CM042021">
    <property type="protein sequence ID" value="KAI3817858.1"/>
    <property type="molecule type" value="Genomic_DNA"/>
</dbReference>
<accession>A0ACB9JD31</accession>